<accession>A0A0V0QIZ1</accession>
<dbReference type="InParanoid" id="A0A0V0QIZ1"/>
<evidence type="ECO:0000313" key="1">
    <source>
        <dbReference type="EMBL" id="KRX02005.1"/>
    </source>
</evidence>
<protein>
    <submittedName>
        <fullName evidence="1">Uncharacterized protein</fullName>
    </submittedName>
</protein>
<reference evidence="1 2" key="1">
    <citation type="journal article" date="2015" name="Sci. Rep.">
        <title>Genome of the facultative scuticociliatosis pathogen Pseudocohnilembus persalinus provides insight into its virulence through horizontal gene transfer.</title>
        <authorList>
            <person name="Xiong J."/>
            <person name="Wang G."/>
            <person name="Cheng J."/>
            <person name="Tian M."/>
            <person name="Pan X."/>
            <person name="Warren A."/>
            <person name="Jiang C."/>
            <person name="Yuan D."/>
            <person name="Miao W."/>
        </authorList>
    </citation>
    <scope>NUCLEOTIDE SEQUENCE [LARGE SCALE GENOMIC DNA]</scope>
    <source>
        <strain evidence="1">36N120E</strain>
    </source>
</reference>
<evidence type="ECO:0000313" key="2">
    <source>
        <dbReference type="Proteomes" id="UP000054937"/>
    </source>
</evidence>
<dbReference type="EMBL" id="LDAU01000159">
    <property type="protein sequence ID" value="KRX02005.1"/>
    <property type="molecule type" value="Genomic_DNA"/>
</dbReference>
<keyword evidence="2" id="KW-1185">Reference proteome</keyword>
<sequence length="217" mass="25108">MERQYKREKLNEHYQQMLQIENEQKKKYQWDYMNKPKIISKYQESSKFDAKYYESKKFLVEQKNKFSKLTSKAYIKQLSRHNLAKIQLAKIQAENGNTGPLDAKTQEALLKSNNIIQSDTKDIKSNSSAKRNFSAPKFRKDQNVSSFHMPKLGANQQHNGNTISGITVQSNNFANSTGINKNNQKRSSFGLRTEIKKGRSITSQAQFFNTNQKLSVI</sequence>
<dbReference type="AlphaFoldDB" id="A0A0V0QIZ1"/>
<organism evidence="1 2">
    <name type="scientific">Pseudocohnilembus persalinus</name>
    <name type="common">Ciliate</name>
    <dbReference type="NCBI Taxonomy" id="266149"/>
    <lineage>
        <taxon>Eukaryota</taxon>
        <taxon>Sar</taxon>
        <taxon>Alveolata</taxon>
        <taxon>Ciliophora</taxon>
        <taxon>Intramacronucleata</taxon>
        <taxon>Oligohymenophorea</taxon>
        <taxon>Scuticociliatia</taxon>
        <taxon>Philasterida</taxon>
        <taxon>Pseudocohnilembidae</taxon>
        <taxon>Pseudocohnilembus</taxon>
    </lineage>
</organism>
<comment type="caution">
    <text evidence="1">The sequence shown here is derived from an EMBL/GenBank/DDBJ whole genome shotgun (WGS) entry which is preliminary data.</text>
</comment>
<name>A0A0V0QIZ1_PSEPJ</name>
<proteinExistence type="predicted"/>
<dbReference type="Proteomes" id="UP000054937">
    <property type="component" value="Unassembled WGS sequence"/>
</dbReference>
<gene>
    <name evidence="1" type="ORF">PPERSA_07650</name>
</gene>